<keyword evidence="13" id="KW-1185">Reference proteome</keyword>
<dbReference type="AlphaFoldDB" id="N6W1Q2"/>
<sequence>MAIGGVRVPQPIIQAPMVGVSTPKLAAAVSNAGGLGSIGIGASSVDAARSMIDEAFQLTSKPFNVNVFCHQPAQPDPEREARWLDHLQPFFDEFDAEPPAALDLPYPSFIENHAMLEMLLETQPAVVSFHFGLPEQDWIDQLKASGITLLATATTLAEAYQVQNAGLAGIVAQGREAGGHSGVFEPGRGNPDMGTLPLTRLIKAQCKLPVIAAGGIMDGRGIRAARQLGAVGVQMGTAFVLCPESSADAEYRALFKHGPDVDTRITSVISGRPARGFVDRWWAEVDSDQAPDLPDYPITYVAGKALKAAARSAGQHTFNACWAGQGAALARELPAGDLMKRLADELKAL</sequence>
<evidence type="ECO:0000256" key="8">
    <source>
        <dbReference type="ARBA" id="ARBA00023033"/>
    </source>
</evidence>
<evidence type="ECO:0000256" key="10">
    <source>
        <dbReference type="ARBA" id="ARBA00049401"/>
    </source>
</evidence>
<organism evidence="12 13">
    <name type="scientific">Marinobacter nanhaiticus D15-8W</name>
    <dbReference type="NCBI Taxonomy" id="626887"/>
    <lineage>
        <taxon>Bacteria</taxon>
        <taxon>Pseudomonadati</taxon>
        <taxon>Pseudomonadota</taxon>
        <taxon>Gammaproteobacteria</taxon>
        <taxon>Pseudomonadales</taxon>
        <taxon>Marinobacteraceae</taxon>
        <taxon>Marinobacter</taxon>
    </lineage>
</organism>
<gene>
    <name evidence="12" type="ORF">J057_02055</name>
</gene>
<dbReference type="GO" id="GO:0009636">
    <property type="term" value="P:response to toxic substance"/>
    <property type="evidence" value="ECO:0007669"/>
    <property type="project" value="UniProtKB-KW"/>
</dbReference>
<evidence type="ECO:0000313" key="12">
    <source>
        <dbReference type="EMBL" id="ENO16455.2"/>
    </source>
</evidence>
<keyword evidence="8 12" id="KW-0503">Monooxygenase</keyword>
<reference evidence="12 13" key="1">
    <citation type="journal article" date="2013" name="Genome Announc.">
        <title>Genome Sequence of the Polycyclic Aromatic Hydrocarbon-Degrading Bacterium Strain Marinobacter nanhaiticus D15-8WT.</title>
        <authorList>
            <person name="Cui Z."/>
            <person name="Gao W."/>
            <person name="Li Q."/>
            <person name="Xu G."/>
            <person name="Zheng L."/>
        </authorList>
    </citation>
    <scope>NUCLEOTIDE SEQUENCE [LARGE SCALE GENOMIC DNA]</scope>
    <source>
        <strain evidence="12 13">D15-8W</strain>
    </source>
</reference>
<dbReference type="CDD" id="cd04730">
    <property type="entry name" value="NPD_like"/>
    <property type="match status" value="1"/>
</dbReference>
<comment type="cofactor">
    <cofactor evidence="1">
        <name>FMN</name>
        <dbReference type="ChEBI" id="CHEBI:58210"/>
    </cofactor>
</comment>
<dbReference type="PANTHER" id="PTHR42747:SF3">
    <property type="entry name" value="NITRONATE MONOOXYGENASE-RELATED"/>
    <property type="match status" value="1"/>
</dbReference>
<keyword evidence="6" id="KW-0547">Nucleotide-binding</keyword>
<dbReference type="InterPro" id="IPR013785">
    <property type="entry name" value="Aldolase_TIM"/>
</dbReference>
<dbReference type="eggNOG" id="COG2070">
    <property type="taxonomic scope" value="Bacteria"/>
</dbReference>
<accession>N6W1Q2</accession>
<keyword evidence="7" id="KW-0560">Oxidoreductase</keyword>
<dbReference type="EMBL" id="APLQ01000010">
    <property type="protein sequence ID" value="ENO16455.2"/>
    <property type="molecule type" value="Genomic_DNA"/>
</dbReference>
<dbReference type="STRING" id="626887.J057_02055"/>
<dbReference type="GO" id="GO:0018580">
    <property type="term" value="F:nitronate monooxygenase activity"/>
    <property type="evidence" value="ECO:0007669"/>
    <property type="project" value="InterPro"/>
</dbReference>
<keyword evidence="4" id="KW-0285">Flavoprotein</keyword>
<evidence type="ECO:0000256" key="9">
    <source>
        <dbReference type="ARBA" id="ARBA00031155"/>
    </source>
</evidence>
<evidence type="ECO:0000256" key="5">
    <source>
        <dbReference type="ARBA" id="ARBA00022643"/>
    </source>
</evidence>
<name>N6W1Q2_9GAMM</name>
<evidence type="ECO:0000256" key="2">
    <source>
        <dbReference type="ARBA" id="ARBA00009881"/>
    </source>
</evidence>
<evidence type="ECO:0000256" key="6">
    <source>
        <dbReference type="ARBA" id="ARBA00022741"/>
    </source>
</evidence>
<comment type="caution">
    <text evidence="12">The sequence shown here is derived from an EMBL/GenBank/DDBJ whole genome shotgun (WGS) entry which is preliminary data.</text>
</comment>
<keyword evidence="3" id="KW-0216">Detoxification</keyword>
<dbReference type="PANTHER" id="PTHR42747">
    <property type="entry name" value="NITRONATE MONOOXYGENASE-RELATED"/>
    <property type="match status" value="1"/>
</dbReference>
<dbReference type="SUPFAM" id="SSF51412">
    <property type="entry name" value="Inosine monophosphate dehydrogenase (IMPDH)"/>
    <property type="match status" value="1"/>
</dbReference>
<evidence type="ECO:0000256" key="4">
    <source>
        <dbReference type="ARBA" id="ARBA00022630"/>
    </source>
</evidence>
<comment type="similarity">
    <text evidence="2">Belongs to the nitronate monooxygenase family. NMO class I subfamily.</text>
</comment>
<dbReference type="PATRIC" id="fig|626887.3.peg.388"/>
<dbReference type="OrthoDB" id="9778912at2"/>
<dbReference type="Gene3D" id="3.20.20.70">
    <property type="entry name" value="Aldolase class I"/>
    <property type="match status" value="1"/>
</dbReference>
<dbReference type="GO" id="GO:0000166">
    <property type="term" value="F:nucleotide binding"/>
    <property type="evidence" value="ECO:0007669"/>
    <property type="project" value="UniProtKB-KW"/>
</dbReference>
<keyword evidence="5" id="KW-0288">FMN</keyword>
<evidence type="ECO:0000256" key="1">
    <source>
        <dbReference type="ARBA" id="ARBA00001917"/>
    </source>
</evidence>
<dbReference type="FunFam" id="3.20.20.70:FF:000154">
    <property type="entry name" value="Probable nitronate monooxygenase"/>
    <property type="match status" value="1"/>
</dbReference>
<protein>
    <recommendedName>
        <fullName evidence="11">Nitronate monooxygenase</fullName>
    </recommendedName>
    <alternativeName>
        <fullName evidence="9">Propionate 3-nitronate monooxygenase</fullName>
    </alternativeName>
</protein>
<dbReference type="InterPro" id="IPR004136">
    <property type="entry name" value="NMO"/>
</dbReference>
<evidence type="ECO:0000256" key="7">
    <source>
        <dbReference type="ARBA" id="ARBA00023002"/>
    </source>
</evidence>
<dbReference type="Proteomes" id="UP000013165">
    <property type="component" value="Unassembled WGS sequence"/>
</dbReference>
<comment type="catalytic activity">
    <reaction evidence="10">
        <text>3 propionate 3-nitronate + 3 O2 + H2O = 3 3-oxopropanoate + 2 nitrate + nitrite + H2O2 + 3 H(+)</text>
        <dbReference type="Rhea" id="RHEA:57332"/>
        <dbReference type="ChEBI" id="CHEBI:15377"/>
        <dbReference type="ChEBI" id="CHEBI:15378"/>
        <dbReference type="ChEBI" id="CHEBI:15379"/>
        <dbReference type="ChEBI" id="CHEBI:16240"/>
        <dbReference type="ChEBI" id="CHEBI:16301"/>
        <dbReference type="ChEBI" id="CHEBI:17632"/>
        <dbReference type="ChEBI" id="CHEBI:33190"/>
        <dbReference type="ChEBI" id="CHEBI:136067"/>
    </reaction>
</comment>
<dbReference type="HOGENOM" id="CLU_038732_5_0_6"/>
<evidence type="ECO:0000313" key="13">
    <source>
        <dbReference type="Proteomes" id="UP000013165"/>
    </source>
</evidence>
<evidence type="ECO:0000256" key="11">
    <source>
        <dbReference type="ARBA" id="ARBA00067136"/>
    </source>
</evidence>
<evidence type="ECO:0000256" key="3">
    <source>
        <dbReference type="ARBA" id="ARBA00022575"/>
    </source>
</evidence>
<dbReference type="RefSeq" id="WP_040883843.1">
    <property type="nucleotide sequence ID" value="NZ_AP028878.1"/>
</dbReference>
<dbReference type="Pfam" id="PF03060">
    <property type="entry name" value="NMO"/>
    <property type="match status" value="1"/>
</dbReference>
<proteinExistence type="inferred from homology"/>